<evidence type="ECO:0000313" key="3">
    <source>
        <dbReference type="Proteomes" id="UP001234495"/>
    </source>
</evidence>
<comment type="caution">
    <text evidence="2">The sequence shown here is derived from an EMBL/GenBank/DDBJ whole genome shotgun (WGS) entry which is preliminary data.</text>
</comment>
<accession>A0ABT9ZJA2</accession>
<organism evidence="2 3">
    <name type="scientific">Metabacillus malikii</name>
    <dbReference type="NCBI Taxonomy" id="1504265"/>
    <lineage>
        <taxon>Bacteria</taxon>
        <taxon>Bacillati</taxon>
        <taxon>Bacillota</taxon>
        <taxon>Bacilli</taxon>
        <taxon>Bacillales</taxon>
        <taxon>Bacillaceae</taxon>
        <taxon>Metabacillus</taxon>
    </lineage>
</organism>
<reference evidence="2 3" key="1">
    <citation type="submission" date="2023-07" db="EMBL/GenBank/DDBJ databases">
        <title>Genomic Encyclopedia of Type Strains, Phase IV (KMG-IV): sequencing the most valuable type-strain genomes for metagenomic binning, comparative biology and taxonomic classification.</title>
        <authorList>
            <person name="Goeker M."/>
        </authorList>
    </citation>
    <scope>NUCLEOTIDE SEQUENCE [LARGE SCALE GENOMIC DNA]</scope>
    <source>
        <strain evidence="2 3">DSM 29005</strain>
    </source>
</reference>
<dbReference type="Gene3D" id="3.20.80.10">
    <property type="entry name" value="Regulatory factor, effector binding domain"/>
    <property type="match status" value="1"/>
</dbReference>
<gene>
    <name evidence="2" type="ORF">J2S19_003350</name>
</gene>
<keyword evidence="3" id="KW-1185">Reference proteome</keyword>
<sequence>MEIKIVERGPVRIIGMKIDTLLKDTREQHLIPKLQQAFHKKVSTIEGVIGLPTTYGIFIDPPNYNPDTDLFTWIAGVEATAEVEVPFDMISYVIPQGSYAVLSYEGDIDNAGSAYDKLFEWIQDSAYEQAGTFGFELYSEKHDVLERKSASFLLHFPVKLSE</sequence>
<dbReference type="PANTHER" id="PTHR36444">
    <property type="entry name" value="TRANSCRIPTIONAL REGULATOR PROTEIN YOBU-RELATED"/>
    <property type="match status" value="1"/>
</dbReference>
<dbReference type="Pfam" id="PF06445">
    <property type="entry name" value="GyrI-like"/>
    <property type="match status" value="1"/>
</dbReference>
<dbReference type="InterPro" id="IPR011256">
    <property type="entry name" value="Reg_factor_effector_dom_sf"/>
</dbReference>
<dbReference type="InterPro" id="IPR010499">
    <property type="entry name" value="AraC_E-bd"/>
</dbReference>
<dbReference type="InterPro" id="IPR029442">
    <property type="entry name" value="GyrI-like"/>
</dbReference>
<feature type="domain" description="AraC effector-binding" evidence="1">
    <location>
        <begin position="1"/>
        <end position="159"/>
    </location>
</feature>
<dbReference type="PANTHER" id="PTHR36444:SF2">
    <property type="entry name" value="TRANSCRIPTIONAL REGULATOR PROTEIN YOBU-RELATED"/>
    <property type="match status" value="1"/>
</dbReference>
<dbReference type="InterPro" id="IPR053182">
    <property type="entry name" value="YobU-like_regulator"/>
</dbReference>
<protein>
    <submittedName>
        <fullName evidence="2">Transcriptional regulator YdeE</fullName>
    </submittedName>
</protein>
<dbReference type="SUPFAM" id="SSF55136">
    <property type="entry name" value="Probable bacterial effector-binding domain"/>
    <property type="match status" value="1"/>
</dbReference>
<dbReference type="SMART" id="SM00871">
    <property type="entry name" value="AraC_E_bind"/>
    <property type="match status" value="1"/>
</dbReference>
<evidence type="ECO:0000259" key="1">
    <source>
        <dbReference type="SMART" id="SM00871"/>
    </source>
</evidence>
<dbReference type="Proteomes" id="UP001234495">
    <property type="component" value="Unassembled WGS sequence"/>
</dbReference>
<evidence type="ECO:0000313" key="2">
    <source>
        <dbReference type="EMBL" id="MDQ0232065.1"/>
    </source>
</evidence>
<name>A0ABT9ZJA2_9BACI</name>
<proteinExistence type="predicted"/>
<dbReference type="RefSeq" id="WP_307344059.1">
    <property type="nucleotide sequence ID" value="NZ_JAUSUD010000017.1"/>
</dbReference>
<dbReference type="EMBL" id="JAUSUD010000017">
    <property type="protein sequence ID" value="MDQ0232065.1"/>
    <property type="molecule type" value="Genomic_DNA"/>
</dbReference>